<accession>A0A5R8K9U6</accession>
<evidence type="ECO:0000313" key="1">
    <source>
        <dbReference type="EMBL" id="TLD68299.1"/>
    </source>
</evidence>
<dbReference type="AlphaFoldDB" id="A0A5R8K9U6"/>
<organism evidence="1 2">
    <name type="scientific">Phragmitibacter flavus</name>
    <dbReference type="NCBI Taxonomy" id="2576071"/>
    <lineage>
        <taxon>Bacteria</taxon>
        <taxon>Pseudomonadati</taxon>
        <taxon>Verrucomicrobiota</taxon>
        <taxon>Verrucomicrobiia</taxon>
        <taxon>Verrucomicrobiales</taxon>
        <taxon>Verrucomicrobiaceae</taxon>
        <taxon>Phragmitibacter</taxon>
    </lineage>
</organism>
<evidence type="ECO:0008006" key="3">
    <source>
        <dbReference type="Google" id="ProtNLM"/>
    </source>
</evidence>
<evidence type="ECO:0000313" key="2">
    <source>
        <dbReference type="Proteomes" id="UP000306196"/>
    </source>
</evidence>
<proteinExistence type="predicted"/>
<dbReference type="Proteomes" id="UP000306196">
    <property type="component" value="Unassembled WGS sequence"/>
</dbReference>
<keyword evidence="2" id="KW-1185">Reference proteome</keyword>
<reference evidence="1 2" key="1">
    <citation type="submission" date="2019-05" db="EMBL/GenBank/DDBJ databases">
        <title>Verrucobacter flavum gen. nov., sp. nov. a new member of the family Verrucomicrobiaceae.</title>
        <authorList>
            <person name="Szuroczki S."/>
            <person name="Abbaszade G."/>
            <person name="Szabo A."/>
            <person name="Felfoldi T."/>
            <person name="Schumann P."/>
            <person name="Boka K."/>
            <person name="Keki Z."/>
            <person name="Toumi M."/>
            <person name="Toth E."/>
        </authorList>
    </citation>
    <scope>NUCLEOTIDE SEQUENCE [LARGE SCALE GENOMIC DNA]</scope>
    <source>
        <strain evidence="1 2">MG-N-17</strain>
    </source>
</reference>
<gene>
    <name evidence="1" type="ORF">FEM03_23570</name>
</gene>
<comment type="caution">
    <text evidence="1">The sequence shown here is derived from an EMBL/GenBank/DDBJ whole genome shotgun (WGS) entry which is preliminary data.</text>
</comment>
<name>A0A5R8K9U6_9BACT</name>
<protein>
    <recommendedName>
        <fullName evidence="3">DNA-binding protein</fullName>
    </recommendedName>
</protein>
<sequence>MVDEKQKNKNDILNANNEPILVGIQTCLEMVFPDRETRPSFRTFADWKQRRYFPSVKIGKRVFLEPAKVRAALERRFEIQAVDVR</sequence>
<dbReference type="EMBL" id="VAUV01000028">
    <property type="protein sequence ID" value="TLD68299.1"/>
    <property type="molecule type" value="Genomic_DNA"/>
</dbReference>